<keyword evidence="1" id="KW-0812">Transmembrane</keyword>
<feature type="transmembrane region" description="Helical" evidence="1">
    <location>
        <begin position="132"/>
        <end position="155"/>
    </location>
</feature>
<dbReference type="AlphaFoldDB" id="A0A1V9X928"/>
<dbReference type="Pfam" id="PF01757">
    <property type="entry name" value="Acyl_transf_3"/>
    <property type="match status" value="1"/>
</dbReference>
<name>A0A1V9X928_9ACAR</name>
<reference evidence="4 5" key="1">
    <citation type="journal article" date="2017" name="Gigascience">
        <title>Draft genome of the honey bee ectoparasitic mite, Tropilaelaps mercedesae, is shaped by the parasitic life history.</title>
        <authorList>
            <person name="Dong X."/>
            <person name="Armstrong S.D."/>
            <person name="Xia D."/>
            <person name="Makepeace B.L."/>
            <person name="Darby A.C."/>
            <person name="Kadowaki T."/>
        </authorList>
    </citation>
    <scope>NUCLEOTIDE SEQUENCE [LARGE SCALE GENOMIC DNA]</scope>
    <source>
        <strain evidence="4">Wuxi-XJTLU</strain>
    </source>
</reference>
<evidence type="ECO:0000313" key="4">
    <source>
        <dbReference type="EMBL" id="OQR70047.1"/>
    </source>
</evidence>
<feature type="transmembrane region" description="Helical" evidence="1">
    <location>
        <begin position="239"/>
        <end position="263"/>
    </location>
</feature>
<protein>
    <submittedName>
        <fullName evidence="4">Nose resistant to fluoxetine protein 6-like</fullName>
    </submittedName>
</protein>
<gene>
    <name evidence="4" type="ORF">BIW11_11886</name>
</gene>
<feature type="transmembrane region" description="Helical" evidence="1">
    <location>
        <begin position="167"/>
        <end position="189"/>
    </location>
</feature>
<dbReference type="InterPro" id="IPR002656">
    <property type="entry name" value="Acyl_transf_3_dom"/>
</dbReference>
<comment type="caution">
    <text evidence="4">The sequence shown here is derived from an EMBL/GenBank/DDBJ whole genome shotgun (WGS) entry which is preliminary data.</text>
</comment>
<keyword evidence="2" id="KW-0732">Signal</keyword>
<sequence length="372" mass="43091">MPALFVMVILFLVPVFFDGPKMMEWYAQYKGQFDNDWWAVLLQVRNYNSGQYANGAACMATLWYLSVDYQLFVVVVITLAITNRKAKSVHWMMTFFSVACALFIAIYIYDTIYTPFVIPMAEDWRVITHTIFYFYIYTPVHAVMYFMGVSTAYLIRDHREKKIHPAVSCSLWFVSIVCVLIAVLGTQPWNSGNYPGEPIKVLFAAFQRPLWGVFLMWFTFCCSTGRANTITRFLSTPVFVPLSRLTFGAFLVHVPLYFIEYAIARERIFYHSVNMISRSFSCMVWSLIIAYFLYLLVEAPLGRLEKLFLQRERLRKASQANQNDLDAEAGKKTLPTRPVVIRSTNGHANGAYIHSEERLPRFKVAYNYSVKL</sequence>
<dbReference type="EMBL" id="MNPL01018665">
    <property type="protein sequence ID" value="OQR70047.1"/>
    <property type="molecule type" value="Genomic_DNA"/>
</dbReference>
<dbReference type="OrthoDB" id="6504828at2759"/>
<organism evidence="4 5">
    <name type="scientific">Tropilaelaps mercedesae</name>
    <dbReference type="NCBI Taxonomy" id="418985"/>
    <lineage>
        <taxon>Eukaryota</taxon>
        <taxon>Metazoa</taxon>
        <taxon>Ecdysozoa</taxon>
        <taxon>Arthropoda</taxon>
        <taxon>Chelicerata</taxon>
        <taxon>Arachnida</taxon>
        <taxon>Acari</taxon>
        <taxon>Parasitiformes</taxon>
        <taxon>Mesostigmata</taxon>
        <taxon>Gamasina</taxon>
        <taxon>Dermanyssoidea</taxon>
        <taxon>Laelapidae</taxon>
        <taxon>Tropilaelaps</taxon>
    </lineage>
</organism>
<dbReference type="Proteomes" id="UP000192247">
    <property type="component" value="Unassembled WGS sequence"/>
</dbReference>
<keyword evidence="1" id="KW-1133">Transmembrane helix</keyword>
<dbReference type="PANTHER" id="PTHR11161">
    <property type="entry name" value="O-ACYLTRANSFERASE"/>
    <property type="match status" value="1"/>
</dbReference>
<evidence type="ECO:0000256" key="2">
    <source>
        <dbReference type="SAM" id="SignalP"/>
    </source>
</evidence>
<evidence type="ECO:0000256" key="1">
    <source>
        <dbReference type="SAM" id="Phobius"/>
    </source>
</evidence>
<evidence type="ECO:0000313" key="5">
    <source>
        <dbReference type="Proteomes" id="UP000192247"/>
    </source>
</evidence>
<feature type="transmembrane region" description="Helical" evidence="1">
    <location>
        <begin position="275"/>
        <end position="297"/>
    </location>
</feature>
<accession>A0A1V9X928</accession>
<evidence type="ECO:0000259" key="3">
    <source>
        <dbReference type="Pfam" id="PF01757"/>
    </source>
</evidence>
<keyword evidence="5" id="KW-1185">Reference proteome</keyword>
<feature type="signal peptide" evidence="2">
    <location>
        <begin position="1"/>
        <end position="17"/>
    </location>
</feature>
<dbReference type="PANTHER" id="PTHR11161:SF0">
    <property type="entry name" value="O-ACYLTRANSFERASE LIKE PROTEIN"/>
    <property type="match status" value="1"/>
</dbReference>
<feature type="transmembrane region" description="Helical" evidence="1">
    <location>
        <begin position="209"/>
        <end position="227"/>
    </location>
</feature>
<feature type="transmembrane region" description="Helical" evidence="1">
    <location>
        <begin position="62"/>
        <end position="81"/>
    </location>
</feature>
<dbReference type="InterPro" id="IPR052728">
    <property type="entry name" value="O2_lipid_transport_reg"/>
</dbReference>
<proteinExistence type="predicted"/>
<feature type="chain" id="PRO_5012980789" evidence="2">
    <location>
        <begin position="18"/>
        <end position="372"/>
    </location>
</feature>
<feature type="domain" description="Acyltransferase 3" evidence="3">
    <location>
        <begin position="2"/>
        <end position="294"/>
    </location>
</feature>
<feature type="transmembrane region" description="Helical" evidence="1">
    <location>
        <begin position="93"/>
        <end position="112"/>
    </location>
</feature>
<dbReference type="GO" id="GO:0016747">
    <property type="term" value="F:acyltransferase activity, transferring groups other than amino-acyl groups"/>
    <property type="evidence" value="ECO:0007669"/>
    <property type="project" value="InterPro"/>
</dbReference>
<keyword evidence="1" id="KW-0472">Membrane</keyword>
<dbReference type="InParanoid" id="A0A1V9X928"/>